<proteinExistence type="predicted"/>
<gene>
    <name evidence="2" type="ORF">QNH24_06395</name>
</gene>
<dbReference type="Proteomes" id="UP001178322">
    <property type="component" value="Chromosome"/>
</dbReference>
<name>A0AAX3WY93_9BACI</name>
<protein>
    <submittedName>
        <fullName evidence="2">Nuclease-related domain-containing protein</fullName>
    </submittedName>
</protein>
<accession>A0AAX3WY93</accession>
<dbReference type="AlphaFoldDB" id="A0AAX3WY93"/>
<feature type="domain" description="NERD" evidence="1">
    <location>
        <begin position="1"/>
        <end position="108"/>
    </location>
</feature>
<sequence length="261" mass="30925">MNFTFPHQIFYDYCFINNSGFTHQIDTLFVTPHFLCLIEIKNILGKLDFDDVKRQCIRTTSDGKIDSLIYPVDQLFRHQSYFQILLKQLNIELPIVKVIVIANPSTIIGQLSTECPIMHSVGLPYFLWQQLQHFGQRSLEKSDFQRLLKHSKSIRQDKLWEQKLMEDEWRSGVLCPKCAYEKSMFYRHGSWLCRSCGVENNEAFLQALQDYRLLRESYVSTTTLCQEFNIPSKYIAYRIIKALKFEKIGNNRYSHYKISEY</sequence>
<dbReference type="RefSeq" id="WP_283871255.1">
    <property type="nucleotide sequence ID" value="NZ_CP126101.1"/>
</dbReference>
<evidence type="ECO:0000313" key="3">
    <source>
        <dbReference type="Proteomes" id="UP001178322"/>
    </source>
</evidence>
<organism evidence="2 3">
    <name type="scientific">Lysinibacillus pakistanensis</name>
    <dbReference type="NCBI Taxonomy" id="759811"/>
    <lineage>
        <taxon>Bacteria</taxon>
        <taxon>Bacillati</taxon>
        <taxon>Bacillota</taxon>
        <taxon>Bacilli</taxon>
        <taxon>Bacillales</taxon>
        <taxon>Bacillaceae</taxon>
        <taxon>Lysinibacillus</taxon>
    </lineage>
</organism>
<dbReference type="InterPro" id="IPR011528">
    <property type="entry name" value="NERD"/>
</dbReference>
<evidence type="ECO:0000313" key="2">
    <source>
        <dbReference type="EMBL" id="WHY52865.1"/>
    </source>
</evidence>
<evidence type="ECO:0000259" key="1">
    <source>
        <dbReference type="PROSITE" id="PS50965"/>
    </source>
</evidence>
<dbReference type="PROSITE" id="PS50965">
    <property type="entry name" value="NERD"/>
    <property type="match status" value="1"/>
</dbReference>
<reference evidence="2" key="1">
    <citation type="submission" date="2023-05" db="EMBL/GenBank/DDBJ databases">
        <title>Comparative genomics of Bacillaceae isolates and their secondary metabolite potential.</title>
        <authorList>
            <person name="Song L."/>
            <person name="Nielsen L.J."/>
            <person name="Mohite O."/>
            <person name="Xu X."/>
            <person name="Weber T."/>
            <person name="Kovacs A.T."/>
        </authorList>
    </citation>
    <scope>NUCLEOTIDE SEQUENCE</scope>
    <source>
        <strain evidence="2">LY1</strain>
    </source>
</reference>
<dbReference type="EMBL" id="CP126101">
    <property type="protein sequence ID" value="WHY52865.1"/>
    <property type="molecule type" value="Genomic_DNA"/>
</dbReference>
<dbReference type="Pfam" id="PF08378">
    <property type="entry name" value="NERD"/>
    <property type="match status" value="1"/>
</dbReference>